<evidence type="ECO:0000256" key="11">
    <source>
        <dbReference type="ARBA" id="ARBA00022984"/>
    </source>
</evidence>
<dbReference type="Gene3D" id="3.40.710.10">
    <property type="entry name" value="DD-peptidase/beta-lactamase superfamily"/>
    <property type="match status" value="1"/>
</dbReference>
<evidence type="ECO:0000256" key="13">
    <source>
        <dbReference type="ARBA" id="ARBA00023268"/>
    </source>
</evidence>
<gene>
    <name evidence="20" type="ORF">SAMN04488054_10328</name>
</gene>
<feature type="coiled-coil region" evidence="17">
    <location>
        <begin position="275"/>
        <end position="310"/>
    </location>
</feature>
<dbReference type="InterPro" id="IPR012338">
    <property type="entry name" value="Beta-lactam/transpept-like"/>
</dbReference>
<dbReference type="Gene3D" id="1.10.3810.10">
    <property type="entry name" value="Biosynthetic peptidoglycan transglycosylase-like"/>
    <property type="match status" value="1"/>
</dbReference>
<comment type="catalytic activity">
    <reaction evidence="15">
        <text>Preferential cleavage: (Ac)2-L-Lys-D-Ala-|-D-Ala. Also transpeptidation of peptidyl-alanyl moieties that are N-acyl substituents of D-alanine.</text>
        <dbReference type="EC" id="3.4.16.4"/>
    </reaction>
</comment>
<dbReference type="GO" id="GO:0009252">
    <property type="term" value="P:peptidoglycan biosynthetic process"/>
    <property type="evidence" value="ECO:0007669"/>
    <property type="project" value="UniProtKB-KW"/>
</dbReference>
<keyword evidence="9" id="KW-0378">Hydrolase</keyword>
<dbReference type="AlphaFoldDB" id="A0A1I4J951"/>
<organism evidence="20 21">
    <name type="scientific">Salibacterium qingdaonense</name>
    <dbReference type="NCBI Taxonomy" id="266892"/>
    <lineage>
        <taxon>Bacteria</taxon>
        <taxon>Bacillati</taxon>
        <taxon>Bacillota</taxon>
        <taxon>Bacilli</taxon>
        <taxon>Bacillales</taxon>
        <taxon>Bacillaceae</taxon>
    </lineage>
</organism>
<dbReference type="GO" id="GO:0005886">
    <property type="term" value="C:plasma membrane"/>
    <property type="evidence" value="ECO:0007669"/>
    <property type="project" value="UniProtKB-SubCell"/>
</dbReference>
<proteinExistence type="inferred from homology"/>
<dbReference type="GO" id="GO:0006508">
    <property type="term" value="P:proteolysis"/>
    <property type="evidence" value="ECO:0007669"/>
    <property type="project" value="UniProtKB-KW"/>
</dbReference>
<evidence type="ECO:0000256" key="17">
    <source>
        <dbReference type="SAM" id="Coils"/>
    </source>
</evidence>
<evidence type="ECO:0000256" key="15">
    <source>
        <dbReference type="ARBA" id="ARBA00034000"/>
    </source>
</evidence>
<protein>
    <submittedName>
        <fullName evidence="20">Penicillin-binding protein 1A</fullName>
    </submittedName>
</protein>
<evidence type="ECO:0000256" key="9">
    <source>
        <dbReference type="ARBA" id="ARBA00022801"/>
    </source>
</evidence>
<dbReference type="InterPro" id="IPR001264">
    <property type="entry name" value="Glyco_trans_51"/>
</dbReference>
<keyword evidence="12" id="KW-0472">Membrane</keyword>
<dbReference type="GO" id="GO:0071555">
    <property type="term" value="P:cell wall organization"/>
    <property type="evidence" value="ECO:0007669"/>
    <property type="project" value="UniProtKB-KW"/>
</dbReference>
<evidence type="ECO:0000256" key="7">
    <source>
        <dbReference type="ARBA" id="ARBA00022676"/>
    </source>
</evidence>
<evidence type="ECO:0000313" key="20">
    <source>
        <dbReference type="EMBL" id="SFL63089.1"/>
    </source>
</evidence>
<evidence type="ECO:0000256" key="10">
    <source>
        <dbReference type="ARBA" id="ARBA00022960"/>
    </source>
</evidence>
<evidence type="ECO:0000256" key="1">
    <source>
        <dbReference type="ARBA" id="ARBA00004236"/>
    </source>
</evidence>
<keyword evidence="4" id="KW-1003">Cell membrane</keyword>
<dbReference type="STRING" id="266892.SAMN04488054_10328"/>
<evidence type="ECO:0000256" key="2">
    <source>
        <dbReference type="ARBA" id="ARBA00007090"/>
    </source>
</evidence>
<dbReference type="GO" id="GO:0009002">
    <property type="term" value="F:serine-type D-Ala-D-Ala carboxypeptidase activity"/>
    <property type="evidence" value="ECO:0007669"/>
    <property type="project" value="UniProtKB-EC"/>
</dbReference>
<evidence type="ECO:0000256" key="4">
    <source>
        <dbReference type="ARBA" id="ARBA00022475"/>
    </source>
</evidence>
<keyword evidence="13" id="KW-0511">Multifunctional enzyme</keyword>
<evidence type="ECO:0000256" key="3">
    <source>
        <dbReference type="ARBA" id="ARBA00007739"/>
    </source>
</evidence>
<comment type="similarity">
    <text evidence="2">In the C-terminal section; belongs to the transpeptidase family.</text>
</comment>
<evidence type="ECO:0000256" key="5">
    <source>
        <dbReference type="ARBA" id="ARBA00022645"/>
    </source>
</evidence>
<dbReference type="InterPro" id="IPR001460">
    <property type="entry name" value="PCN-bd_Tpept"/>
</dbReference>
<keyword evidence="10" id="KW-0133">Cell shape</keyword>
<evidence type="ECO:0000256" key="8">
    <source>
        <dbReference type="ARBA" id="ARBA00022679"/>
    </source>
</evidence>
<dbReference type="InterPro" id="IPR050396">
    <property type="entry name" value="Glycosyltr_51/Transpeptidase"/>
</dbReference>
<evidence type="ECO:0000256" key="12">
    <source>
        <dbReference type="ARBA" id="ARBA00023136"/>
    </source>
</evidence>
<dbReference type="SUPFAM" id="SSF53955">
    <property type="entry name" value="Lysozyme-like"/>
    <property type="match status" value="1"/>
</dbReference>
<comment type="subcellular location">
    <subcellularLocation>
        <location evidence="1">Cell membrane</location>
    </subcellularLocation>
</comment>
<dbReference type="PANTHER" id="PTHR32282">
    <property type="entry name" value="BINDING PROTEIN TRANSPEPTIDASE, PUTATIVE-RELATED"/>
    <property type="match status" value="1"/>
</dbReference>
<dbReference type="GO" id="GO:0008955">
    <property type="term" value="F:peptidoglycan glycosyltransferase activity"/>
    <property type="evidence" value="ECO:0007669"/>
    <property type="project" value="UniProtKB-EC"/>
</dbReference>
<dbReference type="EMBL" id="FOTY01000003">
    <property type="protein sequence ID" value="SFL63089.1"/>
    <property type="molecule type" value="Genomic_DNA"/>
</dbReference>
<dbReference type="Pfam" id="PF00905">
    <property type="entry name" value="Transpeptidase"/>
    <property type="match status" value="1"/>
</dbReference>
<dbReference type="PANTHER" id="PTHR32282:SF11">
    <property type="entry name" value="PENICILLIN-BINDING PROTEIN 1B"/>
    <property type="match status" value="1"/>
</dbReference>
<dbReference type="Pfam" id="PF00912">
    <property type="entry name" value="Transgly"/>
    <property type="match status" value="1"/>
</dbReference>
<evidence type="ECO:0000256" key="6">
    <source>
        <dbReference type="ARBA" id="ARBA00022670"/>
    </source>
</evidence>
<keyword evidence="17" id="KW-0175">Coiled coil</keyword>
<evidence type="ECO:0000259" key="19">
    <source>
        <dbReference type="Pfam" id="PF00912"/>
    </source>
</evidence>
<feature type="domain" description="Penicillin-binding protein transpeptidase" evidence="18">
    <location>
        <begin position="345"/>
        <end position="583"/>
    </location>
</feature>
<keyword evidence="8" id="KW-0808">Transferase</keyword>
<dbReference type="InterPro" id="IPR036950">
    <property type="entry name" value="PBP_transglycosylase"/>
</dbReference>
<comment type="similarity">
    <text evidence="3">In the N-terminal section; belongs to the glycosyltransferase 51 family.</text>
</comment>
<evidence type="ECO:0000313" key="21">
    <source>
        <dbReference type="Proteomes" id="UP000199668"/>
    </source>
</evidence>
<dbReference type="Proteomes" id="UP000199668">
    <property type="component" value="Unassembled WGS sequence"/>
</dbReference>
<comment type="catalytic activity">
    <reaction evidence="16">
        <text>[GlcNAc-(1-&gt;4)-Mur2Ac(oyl-L-Ala-gamma-D-Glu-L-Lys-D-Ala-D-Ala)](n)-di-trans,octa-cis-undecaprenyl diphosphate + beta-D-GlcNAc-(1-&gt;4)-Mur2Ac(oyl-L-Ala-gamma-D-Glu-L-Lys-D-Ala-D-Ala)-di-trans,octa-cis-undecaprenyl diphosphate = [GlcNAc-(1-&gt;4)-Mur2Ac(oyl-L-Ala-gamma-D-Glu-L-Lys-D-Ala-D-Ala)](n+1)-di-trans,octa-cis-undecaprenyl diphosphate + di-trans,octa-cis-undecaprenyl diphosphate + H(+)</text>
        <dbReference type="Rhea" id="RHEA:23708"/>
        <dbReference type="Rhea" id="RHEA-COMP:9602"/>
        <dbReference type="Rhea" id="RHEA-COMP:9603"/>
        <dbReference type="ChEBI" id="CHEBI:15378"/>
        <dbReference type="ChEBI" id="CHEBI:58405"/>
        <dbReference type="ChEBI" id="CHEBI:60033"/>
        <dbReference type="ChEBI" id="CHEBI:78435"/>
        <dbReference type="EC" id="2.4.99.28"/>
    </reaction>
</comment>
<keyword evidence="11" id="KW-0573">Peptidoglycan synthesis</keyword>
<name>A0A1I4J951_9BACI</name>
<dbReference type="InterPro" id="IPR023346">
    <property type="entry name" value="Lysozyme-like_dom_sf"/>
</dbReference>
<dbReference type="SUPFAM" id="SSF56601">
    <property type="entry name" value="beta-lactamase/transpeptidase-like"/>
    <property type="match status" value="1"/>
</dbReference>
<keyword evidence="14" id="KW-0961">Cell wall biogenesis/degradation</keyword>
<evidence type="ECO:0000259" key="18">
    <source>
        <dbReference type="Pfam" id="PF00905"/>
    </source>
</evidence>
<dbReference type="RefSeq" id="WP_090925604.1">
    <property type="nucleotide sequence ID" value="NZ_FOTY01000003.1"/>
</dbReference>
<dbReference type="FunFam" id="1.10.3810.10:FF:000001">
    <property type="entry name" value="Penicillin-binding protein 1A"/>
    <property type="match status" value="1"/>
</dbReference>
<sequence length="620" mass="69807">MRMSAGYLFITLFMVMFSVLLLGALGEEKKAVSFEKTLEDTDIKKPDIDQNSYIYDETGAVVSELSKGLNRRYLDIEKIPRTVKQAFLSTEDRHFFEHEGVDMSAVARALAVNAQAGSIEEGGSTITQQTVRNLFLTHEQSYNRKLTEVLYSYQLEQEYSKEKILEFYINSIYFQNGIYGFETAAHYYFGQSSSGLTLAETAFLAAVPANPSHYDPLTKKENTKKRQEWILTKMQETGAVSASRAAEAKKAPVELHVSETKNLYPDYTFYVEKELKELIRKKEGFARRMKKAGKEEKKDIEEELQNRVREVLSSGVHIETSLNPDLQKEVTAAVNRQLRGKNGNGAAVVLDHRTSRIKALSGGKNYEPYTFNRAFQAYRQPGSAMKPLLVYGPYMDQTGADKQNFVDAGRYCLHDYCPANAGGSYPGQVTLKTALARSYNTAAMRLFETTGIQQSFSYLESFDFSRVNADDHHYAAALGGLSRGVSLLELTKAYTTFSNKGEYRPGRAIEKVTDGDGKVLYEWGETSRSVWSEETNQELRHMLRSVITEGTGRRADPGSGEWRGKTGTTNSYHDLWFVGFNSRYTAGVWIGKDNPDTLGAKLRSTHLDLWKDITEGLSDE</sequence>
<accession>A0A1I4J951</accession>
<feature type="domain" description="Glycosyl transferase family 51" evidence="19">
    <location>
        <begin position="59"/>
        <end position="235"/>
    </location>
</feature>
<evidence type="ECO:0000256" key="14">
    <source>
        <dbReference type="ARBA" id="ARBA00023316"/>
    </source>
</evidence>
<reference evidence="20 21" key="1">
    <citation type="submission" date="2016-10" db="EMBL/GenBank/DDBJ databases">
        <authorList>
            <person name="de Groot N.N."/>
        </authorList>
    </citation>
    <scope>NUCLEOTIDE SEQUENCE [LARGE SCALE GENOMIC DNA]</scope>
    <source>
        <strain evidence="20 21">CGMCC 1.6134</strain>
    </source>
</reference>
<keyword evidence="21" id="KW-1185">Reference proteome</keyword>
<keyword evidence="6" id="KW-0645">Protease</keyword>
<dbReference type="GO" id="GO:0008658">
    <property type="term" value="F:penicillin binding"/>
    <property type="evidence" value="ECO:0007669"/>
    <property type="project" value="InterPro"/>
</dbReference>
<dbReference type="GO" id="GO:0008360">
    <property type="term" value="P:regulation of cell shape"/>
    <property type="evidence" value="ECO:0007669"/>
    <property type="project" value="UniProtKB-KW"/>
</dbReference>
<evidence type="ECO:0000256" key="16">
    <source>
        <dbReference type="ARBA" id="ARBA00049902"/>
    </source>
</evidence>
<dbReference type="GO" id="GO:0030288">
    <property type="term" value="C:outer membrane-bounded periplasmic space"/>
    <property type="evidence" value="ECO:0007669"/>
    <property type="project" value="TreeGrafter"/>
</dbReference>
<keyword evidence="5" id="KW-0121">Carboxypeptidase</keyword>
<keyword evidence="7" id="KW-0328">Glycosyltransferase</keyword>
<dbReference type="OrthoDB" id="9766909at2"/>